<dbReference type="EMBL" id="SLXA01000013">
    <property type="protein sequence ID" value="TCO83260.1"/>
    <property type="molecule type" value="Genomic_DNA"/>
</dbReference>
<feature type="transmembrane region" description="Helical" evidence="1">
    <location>
        <begin position="91"/>
        <end position="111"/>
    </location>
</feature>
<dbReference type="InterPro" id="IPR006976">
    <property type="entry name" value="VanZ-like"/>
</dbReference>
<evidence type="ECO:0000313" key="3">
    <source>
        <dbReference type="EMBL" id="TCO83260.1"/>
    </source>
</evidence>
<keyword evidence="4" id="KW-1185">Reference proteome</keyword>
<evidence type="ECO:0000256" key="1">
    <source>
        <dbReference type="SAM" id="Phobius"/>
    </source>
</evidence>
<dbReference type="RefSeq" id="WP_207669102.1">
    <property type="nucleotide sequence ID" value="NZ_JANKAQ010000014.1"/>
</dbReference>
<dbReference type="InterPro" id="IPR053150">
    <property type="entry name" value="Teicoplanin_resist-assoc"/>
</dbReference>
<dbReference type="AlphaFoldDB" id="A0A4R2LTV2"/>
<dbReference type="PANTHER" id="PTHR36834:SF1">
    <property type="entry name" value="INTEGRAL MEMBRANE PROTEIN"/>
    <property type="match status" value="1"/>
</dbReference>
<keyword evidence="1" id="KW-1133">Transmembrane helix</keyword>
<reference evidence="3 4" key="1">
    <citation type="submission" date="2019-03" db="EMBL/GenBank/DDBJ databases">
        <title>Genomic Encyclopedia of Type Strains, Phase IV (KMG-IV): sequencing the most valuable type-strain genomes for metagenomic binning, comparative biology and taxonomic classification.</title>
        <authorList>
            <person name="Goeker M."/>
        </authorList>
    </citation>
    <scope>NUCLEOTIDE SEQUENCE [LARGE SCALE GENOMIC DNA]</scope>
    <source>
        <strain evidence="3 4">DSM 28559</strain>
    </source>
</reference>
<feature type="transmembrane region" description="Helical" evidence="1">
    <location>
        <begin position="123"/>
        <end position="139"/>
    </location>
</feature>
<comment type="caution">
    <text evidence="3">The sequence shown here is derived from an EMBL/GenBank/DDBJ whole genome shotgun (WGS) entry which is preliminary data.</text>
</comment>
<dbReference type="PANTHER" id="PTHR36834">
    <property type="entry name" value="MEMBRANE PROTEIN-RELATED"/>
    <property type="match status" value="1"/>
</dbReference>
<feature type="transmembrane region" description="Helical" evidence="1">
    <location>
        <begin position="63"/>
        <end position="84"/>
    </location>
</feature>
<sequence>MKKIQWGTVVFLIIYLMVLAYVCFWSEGYGRTEVQNTYRYNLVPFKEIMRFYTYRELVGIEAFLLNLFGNVLAFIPFGVMVPIVSRKNRRFFRVLGLTFLLSLFIECIQLIFKVGSFDVDDLILNTVGGIIGYIVFWLMNQIRRQWFVK</sequence>
<organism evidence="3 4">
    <name type="scientific">Frisingicoccus caecimuris</name>
    <dbReference type="NCBI Taxonomy" id="1796636"/>
    <lineage>
        <taxon>Bacteria</taxon>
        <taxon>Bacillati</taxon>
        <taxon>Bacillota</taxon>
        <taxon>Clostridia</taxon>
        <taxon>Lachnospirales</taxon>
        <taxon>Lachnospiraceae</taxon>
        <taxon>Frisingicoccus</taxon>
    </lineage>
</organism>
<accession>A0A4R2LTV2</accession>
<gene>
    <name evidence="3" type="ORF">EV212_11347</name>
</gene>
<protein>
    <submittedName>
        <fullName evidence="3">VanZ like protein</fullName>
    </submittedName>
</protein>
<dbReference type="Pfam" id="PF04892">
    <property type="entry name" value="VanZ"/>
    <property type="match status" value="1"/>
</dbReference>
<evidence type="ECO:0000313" key="4">
    <source>
        <dbReference type="Proteomes" id="UP000295711"/>
    </source>
</evidence>
<name>A0A4R2LTV2_9FIRM</name>
<proteinExistence type="predicted"/>
<feature type="transmembrane region" description="Helical" evidence="1">
    <location>
        <begin position="7"/>
        <end position="27"/>
    </location>
</feature>
<dbReference type="Proteomes" id="UP000295711">
    <property type="component" value="Unassembled WGS sequence"/>
</dbReference>
<keyword evidence="1" id="KW-0812">Transmembrane</keyword>
<feature type="domain" description="VanZ-like" evidence="2">
    <location>
        <begin position="13"/>
        <end position="139"/>
    </location>
</feature>
<evidence type="ECO:0000259" key="2">
    <source>
        <dbReference type="Pfam" id="PF04892"/>
    </source>
</evidence>
<keyword evidence="1" id="KW-0472">Membrane</keyword>